<name>A0AAD5RBP0_PARTN</name>
<evidence type="ECO:0000256" key="3">
    <source>
        <dbReference type="ARBA" id="ARBA00022782"/>
    </source>
</evidence>
<dbReference type="Gene3D" id="3.50.20.20">
    <property type="entry name" value="Janus/Ocnus"/>
    <property type="match status" value="1"/>
</dbReference>
<dbReference type="GO" id="GO:0101006">
    <property type="term" value="F:protein histidine phosphatase activity"/>
    <property type="evidence" value="ECO:0007669"/>
    <property type="project" value="TreeGrafter"/>
</dbReference>
<evidence type="ECO:0000256" key="5">
    <source>
        <dbReference type="ARBA" id="ARBA00068496"/>
    </source>
</evidence>
<accession>A0AAD5RBP0</accession>
<dbReference type="Proteomes" id="UP001196413">
    <property type="component" value="Unassembled WGS sequence"/>
</dbReference>
<protein>
    <recommendedName>
        <fullName evidence="5">Sex-regulated protein janus-B</fullName>
    </recommendedName>
</protein>
<dbReference type="InterPro" id="IPR038596">
    <property type="entry name" value="Janus_sf"/>
</dbReference>
<dbReference type="FunFam" id="3.50.20.20:FF:000002">
    <property type="entry name" value="Sex-regulated protein janus-B"/>
    <property type="match status" value="1"/>
</dbReference>
<keyword evidence="4" id="KW-0726">Sexual differentiation</keyword>
<organism evidence="8 9">
    <name type="scientific">Parelaphostrongylus tenuis</name>
    <name type="common">Meningeal worm</name>
    <dbReference type="NCBI Taxonomy" id="148309"/>
    <lineage>
        <taxon>Eukaryota</taxon>
        <taxon>Metazoa</taxon>
        <taxon>Ecdysozoa</taxon>
        <taxon>Nematoda</taxon>
        <taxon>Chromadorea</taxon>
        <taxon>Rhabditida</taxon>
        <taxon>Rhabditina</taxon>
        <taxon>Rhabditomorpha</taxon>
        <taxon>Strongyloidea</taxon>
        <taxon>Metastrongylidae</taxon>
        <taxon>Parelaphostrongylus</taxon>
    </lineage>
</organism>
<evidence type="ECO:0000256" key="6">
    <source>
        <dbReference type="PIRSR" id="PIRSR607702-1"/>
    </source>
</evidence>
<dbReference type="PANTHER" id="PTHR12258">
    <property type="entry name" value="JANUS-A/JANUS-B"/>
    <property type="match status" value="1"/>
</dbReference>
<dbReference type="EMBL" id="JAHQIW010007237">
    <property type="protein sequence ID" value="KAJ1373200.1"/>
    <property type="molecule type" value="Genomic_DNA"/>
</dbReference>
<evidence type="ECO:0000313" key="8">
    <source>
        <dbReference type="EMBL" id="KAJ1373200.1"/>
    </source>
</evidence>
<proteinExistence type="inferred from homology"/>
<comment type="function">
    <text evidence="1">JanA and janB regulate somatic sex differentiation.</text>
</comment>
<feature type="binding site" evidence="7">
    <location>
        <position position="74"/>
    </location>
    <ligand>
        <name>substrate</name>
    </ligand>
</feature>
<evidence type="ECO:0000256" key="4">
    <source>
        <dbReference type="ARBA" id="ARBA00022928"/>
    </source>
</evidence>
<comment type="similarity">
    <text evidence="2">Belongs to the janus family.</text>
</comment>
<evidence type="ECO:0000256" key="1">
    <source>
        <dbReference type="ARBA" id="ARBA00002508"/>
    </source>
</evidence>
<dbReference type="Pfam" id="PF05005">
    <property type="entry name" value="Ocnus"/>
    <property type="match status" value="1"/>
</dbReference>
<sequence length="172" mass="19403">MGRIPNRGDGPSIAKVMAHFGAQEIFYTTRNQLIAHPLQMRGVSSSREREVFSTHTMPLSDIADVDIDPSGTFKYILIQCSDKSKNDQKFIVRGYSKCEYHDDIFKLARNDAGDAFNLKCVGGGKIKHENDKKRILVYGESQGFGQADHSKTVDILKKRYPDYQITSSSEEH</sequence>
<feature type="active site" description="Proton acceptor" evidence="6">
    <location>
        <position position="101"/>
    </location>
</feature>
<reference evidence="8" key="1">
    <citation type="submission" date="2021-06" db="EMBL/GenBank/DDBJ databases">
        <title>Parelaphostrongylus tenuis whole genome reference sequence.</title>
        <authorList>
            <person name="Garwood T.J."/>
            <person name="Larsen P.A."/>
            <person name="Fountain-Jones N.M."/>
            <person name="Garbe J.R."/>
            <person name="Macchietto M.G."/>
            <person name="Kania S.A."/>
            <person name="Gerhold R.W."/>
            <person name="Richards J.E."/>
            <person name="Wolf T.M."/>
        </authorList>
    </citation>
    <scope>NUCLEOTIDE SEQUENCE</scope>
    <source>
        <strain evidence="8">MNPRO001-30</strain>
        <tissue evidence="8">Meninges</tissue>
    </source>
</reference>
<comment type="caution">
    <text evidence="8">The sequence shown here is derived from an EMBL/GenBank/DDBJ whole genome shotgun (WGS) entry which is preliminary data.</text>
</comment>
<evidence type="ECO:0000256" key="2">
    <source>
        <dbReference type="ARBA" id="ARBA00010971"/>
    </source>
</evidence>
<evidence type="ECO:0000256" key="7">
    <source>
        <dbReference type="PIRSR" id="PIRSR607702-2"/>
    </source>
</evidence>
<keyword evidence="3" id="KW-0221">Differentiation</keyword>
<dbReference type="GO" id="GO:0005829">
    <property type="term" value="C:cytosol"/>
    <property type="evidence" value="ECO:0007669"/>
    <property type="project" value="TreeGrafter"/>
</dbReference>
<evidence type="ECO:0000313" key="9">
    <source>
        <dbReference type="Proteomes" id="UP001196413"/>
    </source>
</evidence>
<dbReference type="SUPFAM" id="SSF143724">
    <property type="entry name" value="PHP14-like"/>
    <property type="match status" value="1"/>
</dbReference>
<dbReference type="InterPro" id="IPR007702">
    <property type="entry name" value="Janus"/>
</dbReference>
<dbReference type="PANTHER" id="PTHR12258:SF5">
    <property type="entry name" value="BCDNA.GH02250-RELATED"/>
    <property type="match status" value="1"/>
</dbReference>
<dbReference type="AlphaFoldDB" id="A0AAD5RBP0"/>
<dbReference type="GO" id="GO:0007548">
    <property type="term" value="P:sex differentiation"/>
    <property type="evidence" value="ECO:0007669"/>
    <property type="project" value="UniProtKB-KW"/>
</dbReference>
<gene>
    <name evidence="8" type="ORF">KIN20_035548</name>
</gene>
<keyword evidence="9" id="KW-1185">Reference proteome</keyword>
<dbReference type="GO" id="GO:0030154">
    <property type="term" value="P:cell differentiation"/>
    <property type="evidence" value="ECO:0007669"/>
    <property type="project" value="UniProtKB-KW"/>
</dbReference>